<dbReference type="HAMAP" id="MF_01396">
    <property type="entry name" value="ATP_synth_c_bact"/>
    <property type="match status" value="1"/>
</dbReference>
<keyword evidence="4 9" id="KW-0812">Transmembrane</keyword>
<organism evidence="11 12">
    <name type="scientific">Cohaesibacter gelatinilyticus</name>
    <dbReference type="NCBI Taxonomy" id="372072"/>
    <lineage>
        <taxon>Bacteria</taxon>
        <taxon>Pseudomonadati</taxon>
        <taxon>Pseudomonadota</taxon>
        <taxon>Alphaproteobacteria</taxon>
        <taxon>Hyphomicrobiales</taxon>
        <taxon>Cohaesibacteraceae</taxon>
    </lineage>
</organism>
<evidence type="ECO:0000256" key="8">
    <source>
        <dbReference type="ARBA" id="ARBA00023310"/>
    </source>
</evidence>
<evidence type="ECO:0000256" key="3">
    <source>
        <dbReference type="ARBA" id="ARBA00022547"/>
    </source>
</evidence>
<keyword evidence="12" id="KW-1185">Reference proteome</keyword>
<evidence type="ECO:0000256" key="6">
    <source>
        <dbReference type="ARBA" id="ARBA00023121"/>
    </source>
</evidence>
<gene>
    <name evidence="9" type="primary">atpE</name>
    <name evidence="11" type="ORF">SAMN06265368_0388</name>
</gene>
<keyword evidence="5 9" id="KW-1133">Transmembrane helix</keyword>
<dbReference type="PANTHER" id="PTHR10031:SF0">
    <property type="entry name" value="ATPASE PROTEIN 9"/>
    <property type="match status" value="1"/>
</dbReference>
<evidence type="ECO:0000256" key="7">
    <source>
        <dbReference type="ARBA" id="ARBA00023136"/>
    </source>
</evidence>
<comment type="similarity">
    <text evidence="2 9">Belongs to the ATPase C chain family.</text>
</comment>
<evidence type="ECO:0000313" key="11">
    <source>
        <dbReference type="EMBL" id="SNZ06344.1"/>
    </source>
</evidence>
<dbReference type="Gene3D" id="1.20.20.10">
    <property type="entry name" value="F1F0 ATP synthase subunit C"/>
    <property type="match status" value="1"/>
</dbReference>
<dbReference type="Pfam" id="PF00137">
    <property type="entry name" value="ATP-synt_C"/>
    <property type="match status" value="1"/>
</dbReference>
<keyword evidence="9" id="KW-0406">Ion transport</keyword>
<evidence type="ECO:0000256" key="9">
    <source>
        <dbReference type="HAMAP-Rule" id="MF_01396"/>
    </source>
</evidence>
<keyword evidence="9" id="KW-0813">Transport</keyword>
<keyword evidence="9" id="KW-1003">Cell membrane</keyword>
<evidence type="ECO:0000256" key="2">
    <source>
        <dbReference type="ARBA" id="ARBA00006704"/>
    </source>
</evidence>
<dbReference type="PRINTS" id="PR00124">
    <property type="entry name" value="ATPASEC"/>
</dbReference>
<sequence>MEAEAAKLIGAGIACIGMGGAGIGVGTIFGNYLSGALRNPSAAPAQFTNALIGAALAEGLGIFSLVVALILLFVA</sequence>
<dbReference type="NCBIfam" id="NF005733">
    <property type="entry name" value="PRK07558.1"/>
    <property type="match status" value="1"/>
</dbReference>
<dbReference type="SUPFAM" id="SSF81333">
    <property type="entry name" value="F1F0 ATP synthase subunit C"/>
    <property type="match status" value="1"/>
</dbReference>
<comment type="subcellular location">
    <subcellularLocation>
        <location evidence="9">Cell membrane</location>
        <topology evidence="9">Multi-pass membrane protein</topology>
    </subcellularLocation>
    <subcellularLocation>
        <location evidence="1">Membrane</location>
        <topology evidence="1">Multi-pass membrane protein</topology>
    </subcellularLocation>
</comment>
<evidence type="ECO:0000256" key="4">
    <source>
        <dbReference type="ARBA" id="ARBA00022692"/>
    </source>
</evidence>
<dbReference type="PANTHER" id="PTHR10031">
    <property type="entry name" value="ATP SYNTHASE LIPID-BINDING PROTEIN, MITOCHONDRIAL"/>
    <property type="match status" value="1"/>
</dbReference>
<dbReference type="InterPro" id="IPR038662">
    <property type="entry name" value="ATP_synth_F0_csu_sf"/>
</dbReference>
<keyword evidence="3 9" id="KW-0138">CF(0)</keyword>
<name>A0A285NA23_9HYPH</name>
<evidence type="ECO:0000256" key="1">
    <source>
        <dbReference type="ARBA" id="ARBA00004141"/>
    </source>
</evidence>
<keyword evidence="7 9" id="KW-0472">Membrane</keyword>
<dbReference type="RefSeq" id="WP_097151715.1">
    <property type="nucleotide sequence ID" value="NZ_OBEL01000001.1"/>
</dbReference>
<reference evidence="11 12" key="1">
    <citation type="submission" date="2017-09" db="EMBL/GenBank/DDBJ databases">
        <authorList>
            <person name="Ehlers B."/>
            <person name="Leendertz F.H."/>
        </authorList>
    </citation>
    <scope>NUCLEOTIDE SEQUENCE [LARGE SCALE GENOMIC DNA]</scope>
    <source>
        <strain evidence="11 12">DSM 18289</strain>
    </source>
</reference>
<feature type="site" description="Reversibly protonated during proton transport" evidence="9">
    <location>
        <position position="58"/>
    </location>
</feature>
<feature type="domain" description="V-ATPase proteolipid subunit C-like" evidence="10">
    <location>
        <begin position="9"/>
        <end position="71"/>
    </location>
</feature>
<accession>A0A285NA23</accession>
<dbReference type="InterPro" id="IPR002379">
    <property type="entry name" value="ATPase_proteolipid_c-like_dom"/>
</dbReference>
<feature type="transmembrane region" description="Helical" evidence="9">
    <location>
        <begin position="50"/>
        <end position="74"/>
    </location>
</feature>
<keyword evidence="6 9" id="KW-0446">Lipid-binding</keyword>
<evidence type="ECO:0000313" key="12">
    <source>
        <dbReference type="Proteomes" id="UP000219439"/>
    </source>
</evidence>
<dbReference type="InterPro" id="IPR035921">
    <property type="entry name" value="F/V-ATP_Csub_sf"/>
</dbReference>
<dbReference type="GO" id="GO:0005886">
    <property type="term" value="C:plasma membrane"/>
    <property type="evidence" value="ECO:0007669"/>
    <property type="project" value="UniProtKB-SubCell"/>
</dbReference>
<dbReference type="Proteomes" id="UP000219439">
    <property type="component" value="Unassembled WGS sequence"/>
</dbReference>
<dbReference type="GO" id="GO:0045259">
    <property type="term" value="C:proton-transporting ATP synthase complex"/>
    <property type="evidence" value="ECO:0007669"/>
    <property type="project" value="UniProtKB-KW"/>
</dbReference>
<proteinExistence type="inferred from homology"/>
<comment type="function">
    <text evidence="9">Key component of the F(0) channel; it plays a direct role in translocation across the membrane. A homomeric c-ring of between 10-14 subunits forms the central stalk rotor element with the F(1) delta and epsilon subunits.</text>
</comment>
<keyword evidence="8 9" id="KW-0066">ATP synthesis</keyword>
<dbReference type="InterPro" id="IPR000454">
    <property type="entry name" value="ATP_synth_F0_csu"/>
</dbReference>
<protein>
    <recommendedName>
        <fullName evidence="9">ATP synthase subunit c</fullName>
    </recommendedName>
    <alternativeName>
        <fullName evidence="9">ATP synthase F(0) sector subunit c</fullName>
    </alternativeName>
    <alternativeName>
        <fullName evidence="9">F-type ATPase subunit c</fullName>
        <shortName evidence="9">F-ATPase subunit c</shortName>
    </alternativeName>
    <alternativeName>
        <fullName evidence="9">Lipid-binding protein</fullName>
    </alternativeName>
</protein>
<dbReference type="GO" id="GO:0046933">
    <property type="term" value="F:proton-transporting ATP synthase activity, rotational mechanism"/>
    <property type="evidence" value="ECO:0007669"/>
    <property type="project" value="UniProtKB-UniRule"/>
</dbReference>
<dbReference type="EMBL" id="OBEL01000001">
    <property type="protein sequence ID" value="SNZ06344.1"/>
    <property type="molecule type" value="Genomic_DNA"/>
</dbReference>
<dbReference type="GO" id="GO:0008289">
    <property type="term" value="F:lipid binding"/>
    <property type="evidence" value="ECO:0007669"/>
    <property type="project" value="UniProtKB-KW"/>
</dbReference>
<evidence type="ECO:0000259" key="10">
    <source>
        <dbReference type="Pfam" id="PF00137"/>
    </source>
</evidence>
<dbReference type="GO" id="GO:0033177">
    <property type="term" value="C:proton-transporting two-sector ATPase complex, proton-transporting domain"/>
    <property type="evidence" value="ECO:0007669"/>
    <property type="project" value="InterPro"/>
</dbReference>
<evidence type="ECO:0000256" key="5">
    <source>
        <dbReference type="ARBA" id="ARBA00022989"/>
    </source>
</evidence>
<dbReference type="AlphaFoldDB" id="A0A285NA23"/>
<comment type="function">
    <text evidence="9">F(1)F(0) ATP synthase produces ATP from ADP in the presence of a proton or sodium gradient. F-type ATPases consist of two structural domains, F(1) containing the extramembraneous catalytic core and F(0) containing the membrane proton channel, linked together by a central stalk and a peripheral stalk. During catalysis, ATP synthesis in the catalytic domain of F(1) is coupled via a rotary mechanism of the central stalk subunits to proton translocation.</text>
</comment>
<keyword evidence="9" id="KW-0375">Hydrogen ion transport</keyword>
<feature type="transmembrane region" description="Helical" evidence="9">
    <location>
        <begin position="7"/>
        <end position="30"/>
    </location>
</feature>